<dbReference type="Proteomes" id="UP000007148">
    <property type="component" value="Unassembled WGS sequence"/>
</dbReference>
<sequence>MAQTSGIVPVEKLPLAARKNIRDEFDANIGNLINAVSDLLGQPYKLEVNFHLFYAYAVAADSSWVKSSPGVAAFNYFESFHTYLKDFTEEGTYTDAVEAFNELVTERRISLEADPSVTYSDCRVRDGAFELTFSSTSPGVNVSYACQEMPKRFDEGLFAKDPDALPMIAKRNIRDEFERKKEGLLARFKEELLGADVGLMADYTAIWKTLINSDVNLEYSTQNFGRVLYSYFDGLASQMKSKLNKDDMMVEGFIEAVPTLQLCVEVAPQDYSLKNSYHEIEIKDGKFIIRTTPRYFGTNSDSAAQDIVDLL</sequence>
<accession>G4T6Y9</accession>
<comment type="caution">
    <text evidence="1">The sequence shown here is derived from an EMBL/GenBank/DDBJ whole genome shotgun (WGS) entry which is preliminary data.</text>
</comment>
<keyword evidence="2" id="KW-1185">Reference proteome</keyword>
<dbReference type="OMA" id="RDSWENT"/>
<organism evidence="1 2">
    <name type="scientific">Serendipita indica (strain DSM 11827)</name>
    <name type="common">Root endophyte fungus</name>
    <name type="synonym">Piriformospora indica</name>
    <dbReference type="NCBI Taxonomy" id="1109443"/>
    <lineage>
        <taxon>Eukaryota</taxon>
        <taxon>Fungi</taxon>
        <taxon>Dikarya</taxon>
        <taxon>Basidiomycota</taxon>
        <taxon>Agaricomycotina</taxon>
        <taxon>Agaricomycetes</taxon>
        <taxon>Sebacinales</taxon>
        <taxon>Serendipitaceae</taxon>
        <taxon>Serendipita</taxon>
    </lineage>
</organism>
<proteinExistence type="predicted"/>
<name>G4T6Y9_SERID</name>
<dbReference type="HOGENOM" id="CLU_061413_0_0_1"/>
<dbReference type="InParanoid" id="G4T6Y9"/>
<gene>
    <name evidence="1" type="ORF">PIIN_00940</name>
</gene>
<evidence type="ECO:0000313" key="1">
    <source>
        <dbReference type="EMBL" id="CCA67106.1"/>
    </source>
</evidence>
<reference evidence="1 2" key="1">
    <citation type="journal article" date="2011" name="PLoS Pathog.">
        <title>Endophytic Life Strategies Decoded by Genome and Transcriptome Analyses of the Mutualistic Root Symbiont Piriformospora indica.</title>
        <authorList>
            <person name="Zuccaro A."/>
            <person name="Lahrmann U."/>
            <person name="Guldener U."/>
            <person name="Langen G."/>
            <person name="Pfiffi S."/>
            <person name="Biedenkopf D."/>
            <person name="Wong P."/>
            <person name="Samans B."/>
            <person name="Grimm C."/>
            <person name="Basiewicz M."/>
            <person name="Murat C."/>
            <person name="Martin F."/>
            <person name="Kogel K.H."/>
        </authorList>
    </citation>
    <scope>NUCLEOTIDE SEQUENCE [LARGE SCALE GENOMIC DNA]</scope>
    <source>
        <strain evidence="1 2">DSM 11827</strain>
    </source>
</reference>
<dbReference type="OrthoDB" id="2364174at2759"/>
<dbReference type="EMBL" id="CAFZ01000009">
    <property type="protein sequence ID" value="CCA67106.1"/>
    <property type="molecule type" value="Genomic_DNA"/>
</dbReference>
<evidence type="ECO:0000313" key="2">
    <source>
        <dbReference type="Proteomes" id="UP000007148"/>
    </source>
</evidence>
<dbReference type="eggNOG" id="ENOG502S7M4">
    <property type="taxonomic scope" value="Eukaryota"/>
</dbReference>
<dbReference type="AlphaFoldDB" id="G4T6Y9"/>
<protein>
    <submittedName>
        <fullName evidence="1">Uncharacterized protein</fullName>
    </submittedName>
</protein>